<accession>A0A2C6KDP9</accession>
<protein>
    <submittedName>
        <fullName evidence="1">Uncharacterized protein</fullName>
    </submittedName>
</protein>
<dbReference type="AlphaFoldDB" id="A0A2C6KDP9"/>
<dbReference type="Proteomes" id="UP000221165">
    <property type="component" value="Unassembled WGS sequence"/>
</dbReference>
<dbReference type="GeneID" id="94430877"/>
<feature type="non-terminal residue" evidence="1">
    <location>
        <position position="1"/>
    </location>
</feature>
<dbReference type="VEuPathDB" id="ToxoDB:CSUI_007521"/>
<evidence type="ECO:0000313" key="1">
    <source>
        <dbReference type="EMBL" id="PHJ18650.1"/>
    </source>
</evidence>
<evidence type="ECO:0000313" key="2">
    <source>
        <dbReference type="Proteomes" id="UP000221165"/>
    </source>
</evidence>
<organism evidence="1 2">
    <name type="scientific">Cystoisospora suis</name>
    <dbReference type="NCBI Taxonomy" id="483139"/>
    <lineage>
        <taxon>Eukaryota</taxon>
        <taxon>Sar</taxon>
        <taxon>Alveolata</taxon>
        <taxon>Apicomplexa</taxon>
        <taxon>Conoidasida</taxon>
        <taxon>Coccidia</taxon>
        <taxon>Eucoccidiorida</taxon>
        <taxon>Eimeriorina</taxon>
        <taxon>Sarcocystidae</taxon>
        <taxon>Cystoisospora</taxon>
    </lineage>
</organism>
<gene>
    <name evidence="1" type="ORF">CSUI_007521</name>
</gene>
<dbReference type="EMBL" id="MIGC01003969">
    <property type="protein sequence ID" value="PHJ18650.1"/>
    <property type="molecule type" value="Genomic_DNA"/>
</dbReference>
<comment type="caution">
    <text evidence="1">The sequence shown here is derived from an EMBL/GenBank/DDBJ whole genome shotgun (WGS) entry which is preliminary data.</text>
</comment>
<sequence length="118" mass="13390">FSLHSILHRQFRVLFLLPCPSVLPQSKAQLTLDTSSHEDLFAEQCIPVVFLSSSTPSPRGGEHLHLQATWMLLFPSFFFFVVAPPLSRQEEKENTPPPPPPPQQLIDWGMQLADIIFQ</sequence>
<name>A0A2C6KDP9_9APIC</name>
<keyword evidence="2" id="KW-1185">Reference proteome</keyword>
<dbReference type="RefSeq" id="XP_067920356.1">
    <property type="nucleotide sequence ID" value="XM_068067666.1"/>
</dbReference>
<proteinExistence type="predicted"/>
<reference evidence="1 2" key="1">
    <citation type="journal article" date="2017" name="Int. J. Parasitol.">
        <title>The genome of the protozoan parasite Cystoisospora suis and a reverse vaccinology approach to identify vaccine candidates.</title>
        <authorList>
            <person name="Palmieri N."/>
            <person name="Shrestha A."/>
            <person name="Ruttkowski B."/>
            <person name="Beck T."/>
            <person name="Vogl C."/>
            <person name="Tomley F."/>
            <person name="Blake D.P."/>
            <person name="Joachim A."/>
        </authorList>
    </citation>
    <scope>NUCLEOTIDE SEQUENCE [LARGE SCALE GENOMIC DNA]</scope>
    <source>
        <strain evidence="1 2">Wien I</strain>
    </source>
</reference>